<dbReference type="Proteomes" id="UP001153954">
    <property type="component" value="Unassembled WGS sequence"/>
</dbReference>
<gene>
    <name evidence="3" type="ORF">EEDITHA_LOCUS8249</name>
</gene>
<dbReference type="InterPro" id="IPR006579">
    <property type="entry name" value="Pre_C2HC_dom"/>
</dbReference>
<feature type="domain" description="Pre-C2HC" evidence="2">
    <location>
        <begin position="14"/>
        <end position="83"/>
    </location>
</feature>
<dbReference type="Pfam" id="PF07530">
    <property type="entry name" value="PRE_C2HC"/>
    <property type="match status" value="1"/>
</dbReference>
<comment type="caution">
    <text evidence="3">The sequence shown here is derived from an EMBL/GenBank/DDBJ whole genome shotgun (WGS) entry which is preliminary data.</text>
</comment>
<feature type="compositionally biased region" description="Polar residues" evidence="1">
    <location>
        <begin position="169"/>
        <end position="178"/>
    </location>
</feature>
<reference evidence="3" key="1">
    <citation type="submission" date="2022-03" db="EMBL/GenBank/DDBJ databases">
        <authorList>
            <person name="Tunstrom K."/>
        </authorList>
    </citation>
    <scope>NUCLEOTIDE SEQUENCE</scope>
</reference>
<protein>
    <recommendedName>
        <fullName evidence="2">Pre-C2HC domain-containing protein</fullName>
    </recommendedName>
</protein>
<evidence type="ECO:0000313" key="4">
    <source>
        <dbReference type="Proteomes" id="UP001153954"/>
    </source>
</evidence>
<organism evidence="3 4">
    <name type="scientific">Euphydryas editha</name>
    <name type="common">Edith's checkerspot</name>
    <dbReference type="NCBI Taxonomy" id="104508"/>
    <lineage>
        <taxon>Eukaryota</taxon>
        <taxon>Metazoa</taxon>
        <taxon>Ecdysozoa</taxon>
        <taxon>Arthropoda</taxon>
        <taxon>Hexapoda</taxon>
        <taxon>Insecta</taxon>
        <taxon>Pterygota</taxon>
        <taxon>Neoptera</taxon>
        <taxon>Endopterygota</taxon>
        <taxon>Lepidoptera</taxon>
        <taxon>Glossata</taxon>
        <taxon>Ditrysia</taxon>
        <taxon>Papilionoidea</taxon>
        <taxon>Nymphalidae</taxon>
        <taxon>Nymphalinae</taxon>
        <taxon>Euphydryas</taxon>
    </lineage>
</organism>
<dbReference type="SMART" id="SM00596">
    <property type="entry name" value="PRE_C2HC"/>
    <property type="match status" value="1"/>
</dbReference>
<accession>A0AAU9U6Q4</accession>
<evidence type="ECO:0000256" key="1">
    <source>
        <dbReference type="SAM" id="MobiDB-lite"/>
    </source>
</evidence>
<evidence type="ECO:0000259" key="2">
    <source>
        <dbReference type="SMART" id="SM00596"/>
    </source>
</evidence>
<keyword evidence="4" id="KW-1185">Reference proteome</keyword>
<name>A0AAU9U6Q4_EUPED</name>
<sequence>MTKNNRGLPAESETEVILDDLKQQDFPIREVHRMYHPKIKAKYNMVLAILDLSTEGKKIFNLLTVCHLSGLAVEPPPRNRGLPGQCHNCQLYGHSARNCFGRPRCVKCLYDHGTKDGPRKVPDPENPPSCVLCKTQGHAATYRWCTKAPRRRAPKRGQPTAARNPPPVTQTTHITPQTASKAPAAPVAPQANPKAPQATIKAP</sequence>
<feature type="region of interest" description="Disordered" evidence="1">
    <location>
        <begin position="147"/>
        <end position="203"/>
    </location>
</feature>
<dbReference type="EMBL" id="CAKOGL010000011">
    <property type="protein sequence ID" value="CAH2092495.1"/>
    <property type="molecule type" value="Genomic_DNA"/>
</dbReference>
<proteinExistence type="predicted"/>
<dbReference type="AlphaFoldDB" id="A0AAU9U6Q4"/>
<evidence type="ECO:0000313" key="3">
    <source>
        <dbReference type="EMBL" id="CAH2092495.1"/>
    </source>
</evidence>
<feature type="compositionally biased region" description="Low complexity" evidence="1">
    <location>
        <begin position="179"/>
        <end position="203"/>
    </location>
</feature>